<dbReference type="Proteomes" id="UP000034096">
    <property type="component" value="Unassembled WGS sequence"/>
</dbReference>
<evidence type="ECO:0000313" key="3">
    <source>
        <dbReference type="Proteomes" id="UP000034096"/>
    </source>
</evidence>
<dbReference type="STRING" id="1618583.US75_C0006G0010"/>
<dbReference type="AlphaFoldDB" id="A0A0G0IMA1"/>
<dbReference type="Pfam" id="PF00480">
    <property type="entry name" value="ROK"/>
    <property type="match status" value="1"/>
</dbReference>
<evidence type="ECO:0000313" key="2">
    <source>
        <dbReference type="EMBL" id="KKQ56453.1"/>
    </source>
</evidence>
<dbReference type="PANTHER" id="PTHR18964:SF149">
    <property type="entry name" value="BIFUNCTIONAL UDP-N-ACETYLGLUCOSAMINE 2-EPIMERASE_N-ACETYLMANNOSAMINE KINASE"/>
    <property type="match status" value="1"/>
</dbReference>
<sequence length="280" mass="30754">MNIILDIGGTKTRIGLVNDAFKLLETSFMLTEKKYDNGIKNIFSYIKDKDIRVTNVCVGITGVFNNEKLYSSPNLQGWIGKPIKKDLEENFPGKVFFENDAALAGLGETVYGAGKGYRIVSYITIGTGVGGARIVDKKIDAKAYGFEPGHQIMNVGLGGRPGSGKCSANNLKSFESLVSGRSIQKIYGNLSEKIEDKKTWKKIINNIAVGISNMVYFWSPDVVILGGGVTRSDFFDISLLEKEFEIILKKTYPEVPKIKKTALGDFSGIWGGIDYIKHAV</sequence>
<protein>
    <recommendedName>
        <fullName evidence="4">ROK family protein</fullName>
    </recommendedName>
</protein>
<organism evidence="2 3">
    <name type="scientific">Candidatus Woesebacteria bacterium GW2011_GWC1_38_13</name>
    <dbReference type="NCBI Taxonomy" id="1618583"/>
    <lineage>
        <taxon>Bacteria</taxon>
        <taxon>Candidatus Woeseibacteriota</taxon>
    </lineage>
</organism>
<gene>
    <name evidence="2" type="ORF">US75_C0006G0010</name>
</gene>
<dbReference type="PANTHER" id="PTHR18964">
    <property type="entry name" value="ROK (REPRESSOR, ORF, KINASE) FAMILY"/>
    <property type="match status" value="1"/>
</dbReference>
<dbReference type="EMBL" id="LBUE01000006">
    <property type="protein sequence ID" value="KKQ56453.1"/>
    <property type="molecule type" value="Genomic_DNA"/>
</dbReference>
<evidence type="ECO:0000256" key="1">
    <source>
        <dbReference type="ARBA" id="ARBA00006479"/>
    </source>
</evidence>
<evidence type="ECO:0008006" key="4">
    <source>
        <dbReference type="Google" id="ProtNLM"/>
    </source>
</evidence>
<dbReference type="Gene3D" id="3.30.420.40">
    <property type="match status" value="2"/>
</dbReference>
<dbReference type="SUPFAM" id="SSF53067">
    <property type="entry name" value="Actin-like ATPase domain"/>
    <property type="match status" value="1"/>
</dbReference>
<comment type="similarity">
    <text evidence="1">Belongs to the ROK (NagC/XylR) family.</text>
</comment>
<name>A0A0G0IMA1_9BACT</name>
<comment type="caution">
    <text evidence="2">The sequence shown here is derived from an EMBL/GenBank/DDBJ whole genome shotgun (WGS) entry which is preliminary data.</text>
</comment>
<accession>A0A0G0IMA1</accession>
<dbReference type="InterPro" id="IPR000600">
    <property type="entry name" value="ROK"/>
</dbReference>
<proteinExistence type="inferred from homology"/>
<dbReference type="InterPro" id="IPR043129">
    <property type="entry name" value="ATPase_NBD"/>
</dbReference>
<reference evidence="2 3" key="1">
    <citation type="journal article" date="2015" name="Nature">
        <title>rRNA introns, odd ribosomes, and small enigmatic genomes across a large radiation of phyla.</title>
        <authorList>
            <person name="Brown C.T."/>
            <person name="Hug L.A."/>
            <person name="Thomas B.C."/>
            <person name="Sharon I."/>
            <person name="Castelle C.J."/>
            <person name="Singh A."/>
            <person name="Wilkins M.J."/>
            <person name="Williams K.H."/>
            <person name="Banfield J.F."/>
        </authorList>
    </citation>
    <scope>NUCLEOTIDE SEQUENCE [LARGE SCALE GENOMIC DNA]</scope>
</reference>